<dbReference type="PROSITE" id="PS50943">
    <property type="entry name" value="HTH_CROC1"/>
    <property type="match status" value="1"/>
</dbReference>
<dbReference type="GO" id="GO:0003677">
    <property type="term" value="F:DNA binding"/>
    <property type="evidence" value="ECO:0007669"/>
    <property type="project" value="UniProtKB-KW"/>
</dbReference>
<feature type="domain" description="HTH cro/C1-type" evidence="4">
    <location>
        <begin position="8"/>
        <end position="63"/>
    </location>
</feature>
<evidence type="ECO:0000256" key="2">
    <source>
        <dbReference type="ARBA" id="ARBA00023125"/>
    </source>
</evidence>
<protein>
    <submittedName>
        <fullName evidence="5">Helix-turn-helix transcriptional regulator</fullName>
    </submittedName>
</protein>
<dbReference type="CDD" id="cd06529">
    <property type="entry name" value="S24_LexA-like"/>
    <property type="match status" value="1"/>
</dbReference>
<dbReference type="SUPFAM" id="SSF51306">
    <property type="entry name" value="LexA/Signal peptidase"/>
    <property type="match status" value="1"/>
</dbReference>
<keyword evidence="1" id="KW-0805">Transcription regulation</keyword>
<proteinExistence type="predicted"/>
<evidence type="ECO:0000313" key="5">
    <source>
        <dbReference type="EMBL" id="AZL67929.1"/>
    </source>
</evidence>
<dbReference type="AlphaFoldDB" id="A0A3Q8U0D8"/>
<dbReference type="Pfam" id="PF01381">
    <property type="entry name" value="HTH_3"/>
    <property type="match status" value="1"/>
</dbReference>
<gene>
    <name evidence="5" type="ORF">EJA05_09315</name>
</gene>
<dbReference type="InterPro" id="IPR036286">
    <property type="entry name" value="LexA/Signal_pep-like_sf"/>
</dbReference>
<keyword evidence="3" id="KW-0804">Transcription</keyword>
<dbReference type="Gene3D" id="2.10.109.10">
    <property type="entry name" value="Umud Fragment, subunit A"/>
    <property type="match status" value="1"/>
</dbReference>
<dbReference type="KEGG" id="pory:EJA05_09315"/>
<evidence type="ECO:0000259" key="4">
    <source>
        <dbReference type="PROSITE" id="PS50943"/>
    </source>
</evidence>
<dbReference type="PANTHER" id="PTHR40661:SF3">
    <property type="entry name" value="FELS-1 PROPHAGE TRANSCRIPTIONAL REGULATOR"/>
    <property type="match status" value="1"/>
</dbReference>
<evidence type="ECO:0000256" key="1">
    <source>
        <dbReference type="ARBA" id="ARBA00023015"/>
    </source>
</evidence>
<dbReference type="Pfam" id="PF00717">
    <property type="entry name" value="Peptidase_S24"/>
    <property type="match status" value="1"/>
</dbReference>
<sequence length="222" mass="24461">MNTLAQRIKHFRKAKGLSQQSLAIACGWESQSRIGNYERGIREPNLADIERMASALNITLGELLPGSAPAEAPPSVNITFARRALEGAVPVVGYAQLGTDGYFEALDFPTGHGDGYLNIHSDDPDAYGLKVTGDSMHPRIKNGEYVLVEPSKSYYSGDEVLVRTSNGRTMIKEFIYLRDGMYRFDSVNADHAPIHVDEAEIEHIHLVGGILKSSRFMHASKK</sequence>
<reference evidence="5 6" key="1">
    <citation type="submission" date="2018-12" db="EMBL/GenBank/DDBJ databases">
        <authorList>
            <person name="Li S."/>
            <person name="Yang R."/>
            <person name="Chen G."/>
            <person name="Zou L."/>
            <person name="Zhang C."/>
            <person name="Chen Y."/>
            <person name="Liu Z."/>
            <person name="Li Y."/>
            <person name="Yan Y."/>
            <person name="Huang M."/>
            <person name="Chen T."/>
        </authorList>
    </citation>
    <scope>NUCLEOTIDE SEQUENCE [LARGE SCALE GENOMIC DNA]</scope>
    <source>
        <strain evidence="5 6">1257</strain>
    </source>
</reference>
<organism evidence="5 6">
    <name type="scientific">Pseudomonas entomophila</name>
    <dbReference type="NCBI Taxonomy" id="312306"/>
    <lineage>
        <taxon>Bacteria</taxon>
        <taxon>Pseudomonadati</taxon>
        <taxon>Pseudomonadota</taxon>
        <taxon>Gammaproteobacteria</taxon>
        <taxon>Pseudomonadales</taxon>
        <taxon>Pseudomonadaceae</taxon>
        <taxon>Pseudomonas</taxon>
    </lineage>
</organism>
<dbReference type="InterPro" id="IPR010982">
    <property type="entry name" value="Lambda_DNA-bd_dom_sf"/>
</dbReference>
<keyword evidence="2" id="KW-0238">DNA-binding</keyword>
<dbReference type="Proteomes" id="UP000268230">
    <property type="component" value="Chromosome"/>
</dbReference>
<dbReference type="OrthoDB" id="9791537at2"/>
<accession>A0A3Q8U0D8</accession>
<dbReference type="InterPro" id="IPR001387">
    <property type="entry name" value="Cro/C1-type_HTH"/>
</dbReference>
<dbReference type="InterPro" id="IPR039418">
    <property type="entry name" value="LexA-like"/>
</dbReference>
<dbReference type="InterPro" id="IPR015927">
    <property type="entry name" value="Peptidase_S24_S26A/B/C"/>
</dbReference>
<evidence type="ECO:0000313" key="6">
    <source>
        <dbReference type="Proteomes" id="UP000268230"/>
    </source>
</evidence>
<dbReference type="Gene3D" id="1.10.260.40">
    <property type="entry name" value="lambda repressor-like DNA-binding domains"/>
    <property type="match status" value="1"/>
</dbReference>
<evidence type="ECO:0000256" key="3">
    <source>
        <dbReference type="ARBA" id="ARBA00023163"/>
    </source>
</evidence>
<dbReference type="PROSITE" id="PS51257">
    <property type="entry name" value="PROKAR_LIPOPROTEIN"/>
    <property type="match status" value="1"/>
</dbReference>
<dbReference type="CDD" id="cd00093">
    <property type="entry name" value="HTH_XRE"/>
    <property type="match status" value="1"/>
</dbReference>
<dbReference type="SMART" id="SM00530">
    <property type="entry name" value="HTH_XRE"/>
    <property type="match status" value="1"/>
</dbReference>
<dbReference type="PANTHER" id="PTHR40661">
    <property type="match status" value="1"/>
</dbReference>
<dbReference type="SUPFAM" id="SSF47413">
    <property type="entry name" value="lambda repressor-like DNA-binding domains"/>
    <property type="match status" value="1"/>
</dbReference>
<dbReference type="EMBL" id="CP034338">
    <property type="protein sequence ID" value="AZL67929.1"/>
    <property type="molecule type" value="Genomic_DNA"/>
</dbReference>
<name>A0A3Q8U0D8_9PSED</name>